<dbReference type="InterPro" id="IPR050678">
    <property type="entry name" value="DNA_Partitioning_ATPase"/>
</dbReference>
<dbReference type="PANTHER" id="PTHR13696">
    <property type="entry name" value="P-LOOP CONTAINING NUCLEOSIDE TRIPHOSPHATE HYDROLASE"/>
    <property type="match status" value="1"/>
</dbReference>
<dbReference type="InterPro" id="IPR027417">
    <property type="entry name" value="P-loop_NTPase"/>
</dbReference>
<dbReference type="SUPFAM" id="SSF52540">
    <property type="entry name" value="P-loop containing nucleoside triphosphate hydrolases"/>
    <property type="match status" value="1"/>
</dbReference>
<keyword evidence="3" id="KW-1185">Reference proteome</keyword>
<dbReference type="CDD" id="cd02042">
    <property type="entry name" value="ParAB_family"/>
    <property type="match status" value="1"/>
</dbReference>
<evidence type="ECO:0000313" key="2">
    <source>
        <dbReference type="EMBL" id="MBM6874422.1"/>
    </source>
</evidence>
<proteinExistence type="predicted"/>
<name>A0ABS2G1B1_FUSMR</name>
<dbReference type="RefSeq" id="WP_204715644.1">
    <property type="nucleotide sequence ID" value="NZ_JACJLT010000009.1"/>
</dbReference>
<gene>
    <name evidence="2" type="ORF">H6A04_01875</name>
</gene>
<accession>A0ABS2G1B1</accession>
<evidence type="ECO:0000259" key="1">
    <source>
        <dbReference type="Pfam" id="PF01656"/>
    </source>
</evidence>
<feature type="domain" description="CobQ/CobB/MinD/ParA nucleotide binding" evidence="1">
    <location>
        <begin position="11"/>
        <end position="214"/>
    </location>
</feature>
<dbReference type="Pfam" id="PF01656">
    <property type="entry name" value="CbiA"/>
    <property type="match status" value="1"/>
</dbReference>
<protein>
    <submittedName>
        <fullName evidence="2">ParA family protein</fullName>
    </submittedName>
</protein>
<dbReference type="PANTHER" id="PTHR13696:SF52">
    <property type="entry name" value="PARA FAMILY PROTEIN CT_582"/>
    <property type="match status" value="1"/>
</dbReference>
<dbReference type="EMBL" id="JACJLT010000009">
    <property type="protein sequence ID" value="MBM6874422.1"/>
    <property type="molecule type" value="Genomic_DNA"/>
</dbReference>
<sequence>MQSFKNIGKTILVKANKGGVGKSWITLQLAHKAAIDGNKVIIITSDSQNNILDFSGCGSLTPLGLDEWLTGGNGGFTELRKNLYYIPFNSAMLPEELEVRFESFVNVLKEEFDYIFIDSTPVLNLDRKFIELADEVVIPTFLDNVTIGSIVTLMEQIEPRNKVKAIIPNRVGRNKIEKEYYKNLKDIVSQSIFLSVPIKQSSFISRAIDNGKTIWEYNAKEAKALQELFLQVLEVL</sequence>
<dbReference type="Gene3D" id="3.40.50.300">
    <property type="entry name" value="P-loop containing nucleotide triphosphate hydrolases"/>
    <property type="match status" value="1"/>
</dbReference>
<dbReference type="InterPro" id="IPR002586">
    <property type="entry name" value="CobQ/CobB/MinD/ParA_Nub-bd_dom"/>
</dbReference>
<reference evidence="2 3" key="1">
    <citation type="journal article" date="2021" name="Sci. Rep.">
        <title>The distribution of antibiotic resistance genes in chicken gut microbiota commensals.</title>
        <authorList>
            <person name="Juricova H."/>
            <person name="Matiasovicova J."/>
            <person name="Kubasova T."/>
            <person name="Cejkova D."/>
            <person name="Rychlik I."/>
        </authorList>
    </citation>
    <scope>NUCLEOTIDE SEQUENCE [LARGE SCALE GENOMIC DNA]</scope>
    <source>
        <strain evidence="2 3">An425</strain>
    </source>
</reference>
<evidence type="ECO:0000313" key="3">
    <source>
        <dbReference type="Proteomes" id="UP000728968"/>
    </source>
</evidence>
<organism evidence="2 3">
    <name type="scientific">Fusobacterium mortiferum</name>
    <dbReference type="NCBI Taxonomy" id="850"/>
    <lineage>
        <taxon>Bacteria</taxon>
        <taxon>Fusobacteriati</taxon>
        <taxon>Fusobacteriota</taxon>
        <taxon>Fusobacteriia</taxon>
        <taxon>Fusobacteriales</taxon>
        <taxon>Fusobacteriaceae</taxon>
        <taxon>Fusobacterium</taxon>
    </lineage>
</organism>
<comment type="caution">
    <text evidence="2">The sequence shown here is derived from an EMBL/GenBank/DDBJ whole genome shotgun (WGS) entry which is preliminary data.</text>
</comment>
<dbReference type="Proteomes" id="UP000728968">
    <property type="component" value="Unassembled WGS sequence"/>
</dbReference>